<dbReference type="SMART" id="SM01043">
    <property type="entry name" value="BTAD"/>
    <property type="match status" value="1"/>
</dbReference>
<dbReference type="GO" id="GO:0006355">
    <property type="term" value="P:regulation of DNA-templated transcription"/>
    <property type="evidence" value="ECO:0007669"/>
    <property type="project" value="InterPro"/>
</dbReference>
<dbReference type="Gene3D" id="1.10.10.10">
    <property type="entry name" value="Winged helix-like DNA-binding domain superfamily/Winged helix DNA-binding domain"/>
    <property type="match status" value="1"/>
</dbReference>
<dbReference type="PROSITE" id="PS51755">
    <property type="entry name" value="OMPR_PHOB"/>
    <property type="match status" value="1"/>
</dbReference>
<dbReference type="GO" id="GO:0000160">
    <property type="term" value="P:phosphorelay signal transduction system"/>
    <property type="evidence" value="ECO:0007669"/>
    <property type="project" value="UniProtKB-KW"/>
</dbReference>
<dbReference type="InterPro" id="IPR036388">
    <property type="entry name" value="WH-like_DNA-bd_sf"/>
</dbReference>
<dbReference type="PANTHER" id="PTHR35807:SF1">
    <property type="entry name" value="TRANSCRIPTIONAL REGULATOR REDD"/>
    <property type="match status" value="1"/>
</dbReference>
<evidence type="ECO:0000256" key="1">
    <source>
        <dbReference type="ARBA" id="ARBA00005820"/>
    </source>
</evidence>
<sequence length="624" mass="66213">MTIEFRALGPLEIVDGGQTVRIAADKQRTILAMLVAHRGGVVSVPALVEELWGGTPPRSAVPNLRTYVMQLRRLLPPAADGTHPRLITSRSGYALRTDDGETDIACFEALVERARQAAAGHDLAGATRALGGALALWHGAPLENVVKGPALEGIAADLTERYLSAIEAQADVELARGTGAAVVDTLRRAVRRHPLRERLRSRLMLALHHSGDTAGALAAFTDARETLRNELGLDPGPELCRTQQAVLRREPDPTSVPEVTALTTARPAHPATGTVPRQLPRAPGPFAGRAHETSLVRDALCTRDGTTAGAPVVVLHGPAGRGKSALALHVAHRAAADYPDGQLYVDLDSPRAGAGPLTPVTVLRHFLRSLGMPRADVPTALSEVSAYYQSMVAGRRVLVVVDNAFHRGQVLPLLPAGPGCAVLVTSRSVLPALDAVHVPVDPLDETDSVRLLSLLAGDARVTAEPRAAREIARLCHGNPLALSIAGARCAGRPQGSLAGLAARLRDPARTLDELRVADLTMRSAYARSYRELSAHDPEHRAAARAFRRLCTLGASFSATRAAEAIGAALPATERALDCLVTVGLLTPVAREGFRMPDLAGLYARELAARDQVRYREPVLSRSAI</sequence>
<comment type="similarity">
    <text evidence="1">Belongs to the AfsR/DnrI/RedD regulatory family.</text>
</comment>
<gene>
    <name evidence="8" type="ORF">GCM10017668_69260</name>
</gene>
<dbReference type="RefSeq" id="WP_190904295.1">
    <property type="nucleotide sequence ID" value="NZ_AP023439.1"/>
</dbReference>
<evidence type="ECO:0000313" key="9">
    <source>
        <dbReference type="Proteomes" id="UP000516373"/>
    </source>
</evidence>
<dbReference type="SUPFAM" id="SSF48452">
    <property type="entry name" value="TPR-like"/>
    <property type="match status" value="1"/>
</dbReference>
<keyword evidence="3" id="KW-0805">Transcription regulation</keyword>
<dbReference type="PRINTS" id="PR00364">
    <property type="entry name" value="DISEASERSIST"/>
</dbReference>
<dbReference type="GO" id="GO:0043531">
    <property type="term" value="F:ADP binding"/>
    <property type="evidence" value="ECO:0007669"/>
    <property type="project" value="InterPro"/>
</dbReference>
<protein>
    <recommendedName>
        <fullName evidence="7">OmpR/PhoB-type domain-containing protein</fullName>
    </recommendedName>
</protein>
<dbReference type="GO" id="GO:0003677">
    <property type="term" value="F:DNA binding"/>
    <property type="evidence" value="ECO:0007669"/>
    <property type="project" value="UniProtKB-UniRule"/>
</dbReference>
<proteinExistence type="inferred from homology"/>
<evidence type="ECO:0000256" key="3">
    <source>
        <dbReference type="ARBA" id="ARBA00023015"/>
    </source>
</evidence>
<dbReference type="CDD" id="cd15831">
    <property type="entry name" value="BTAD"/>
    <property type="match status" value="1"/>
</dbReference>
<evidence type="ECO:0000313" key="8">
    <source>
        <dbReference type="EMBL" id="BCL25083.1"/>
    </source>
</evidence>
<organism evidence="8 9">
    <name type="scientific">Streptomyces tuirus</name>
    <dbReference type="NCBI Taxonomy" id="68278"/>
    <lineage>
        <taxon>Bacteria</taxon>
        <taxon>Bacillati</taxon>
        <taxon>Actinomycetota</taxon>
        <taxon>Actinomycetes</taxon>
        <taxon>Kitasatosporales</taxon>
        <taxon>Streptomycetaceae</taxon>
        <taxon>Streptomyces</taxon>
    </lineage>
</organism>
<dbReference type="SMART" id="SM00862">
    <property type="entry name" value="Trans_reg_C"/>
    <property type="match status" value="1"/>
</dbReference>
<evidence type="ECO:0000256" key="5">
    <source>
        <dbReference type="ARBA" id="ARBA00023163"/>
    </source>
</evidence>
<dbReference type="InterPro" id="IPR027417">
    <property type="entry name" value="P-loop_NTPase"/>
</dbReference>
<keyword evidence="5" id="KW-0804">Transcription</keyword>
<name>A0A7G1NPE3_9ACTN</name>
<dbReference type="AlphaFoldDB" id="A0A7G1NPE3"/>
<evidence type="ECO:0000256" key="2">
    <source>
        <dbReference type="ARBA" id="ARBA00023012"/>
    </source>
</evidence>
<dbReference type="Gene3D" id="3.40.50.300">
    <property type="entry name" value="P-loop containing nucleotide triphosphate hydrolases"/>
    <property type="match status" value="1"/>
</dbReference>
<dbReference type="Pfam" id="PF03704">
    <property type="entry name" value="BTAD"/>
    <property type="match status" value="1"/>
</dbReference>
<dbReference type="PANTHER" id="PTHR35807">
    <property type="entry name" value="TRANSCRIPTIONAL REGULATOR REDD-RELATED"/>
    <property type="match status" value="1"/>
</dbReference>
<feature type="DNA-binding region" description="OmpR/PhoB-type" evidence="6">
    <location>
        <begin position="1"/>
        <end position="97"/>
    </location>
</feature>
<accession>A0A7G1NPE3</accession>
<dbReference type="Pfam" id="PF00486">
    <property type="entry name" value="Trans_reg_C"/>
    <property type="match status" value="1"/>
</dbReference>
<feature type="domain" description="OmpR/PhoB-type" evidence="7">
    <location>
        <begin position="1"/>
        <end position="97"/>
    </location>
</feature>
<keyword evidence="4 6" id="KW-0238">DNA-binding</keyword>
<dbReference type="SUPFAM" id="SSF46894">
    <property type="entry name" value="C-terminal effector domain of the bipartite response regulators"/>
    <property type="match status" value="1"/>
</dbReference>
<dbReference type="InterPro" id="IPR051677">
    <property type="entry name" value="AfsR-DnrI-RedD_regulator"/>
</dbReference>
<dbReference type="InterPro" id="IPR005158">
    <property type="entry name" value="BTAD"/>
</dbReference>
<dbReference type="EMBL" id="AP023439">
    <property type="protein sequence ID" value="BCL25083.1"/>
    <property type="molecule type" value="Genomic_DNA"/>
</dbReference>
<evidence type="ECO:0000256" key="4">
    <source>
        <dbReference type="ARBA" id="ARBA00023125"/>
    </source>
</evidence>
<evidence type="ECO:0000259" key="7">
    <source>
        <dbReference type="PROSITE" id="PS51755"/>
    </source>
</evidence>
<dbReference type="KEGG" id="stui:GCM10017668_69260"/>
<reference evidence="8 9" key="1">
    <citation type="journal article" date="2014" name="Int. J. Syst. Evol. Microbiol.">
        <title>Complete genome sequence of Corynebacterium casei LMG S-19264T (=DSM 44701T), isolated from a smear-ripened cheese.</title>
        <authorList>
            <consortium name="US DOE Joint Genome Institute (JGI-PGF)"/>
            <person name="Walter F."/>
            <person name="Albersmeier A."/>
            <person name="Kalinowski J."/>
            <person name="Ruckert C."/>
        </authorList>
    </citation>
    <scope>NUCLEOTIDE SEQUENCE [LARGE SCALE GENOMIC DNA]</scope>
    <source>
        <strain evidence="8 9">JCM 4255</strain>
    </source>
</reference>
<dbReference type="Proteomes" id="UP000516373">
    <property type="component" value="Chromosome"/>
</dbReference>
<dbReference type="InterPro" id="IPR011990">
    <property type="entry name" value="TPR-like_helical_dom_sf"/>
</dbReference>
<dbReference type="Gene3D" id="1.25.40.10">
    <property type="entry name" value="Tetratricopeptide repeat domain"/>
    <property type="match status" value="1"/>
</dbReference>
<dbReference type="SUPFAM" id="SSF52540">
    <property type="entry name" value="P-loop containing nucleoside triphosphate hydrolases"/>
    <property type="match status" value="1"/>
</dbReference>
<dbReference type="InterPro" id="IPR016032">
    <property type="entry name" value="Sig_transdc_resp-reg_C-effctor"/>
</dbReference>
<keyword evidence="2" id="KW-0902">Two-component regulatory system</keyword>
<evidence type="ECO:0000256" key="6">
    <source>
        <dbReference type="PROSITE-ProRule" id="PRU01091"/>
    </source>
</evidence>
<dbReference type="InterPro" id="IPR001867">
    <property type="entry name" value="OmpR/PhoB-type_DNA-bd"/>
</dbReference>